<protein>
    <recommendedName>
        <fullName evidence="3">Reverse transcriptase domain-containing protein</fullName>
    </recommendedName>
</protein>
<keyword evidence="2" id="KW-1185">Reference proteome</keyword>
<organism evidence="1 2">
    <name type="scientific">Aphis glycines</name>
    <name type="common">Soybean aphid</name>
    <dbReference type="NCBI Taxonomy" id="307491"/>
    <lineage>
        <taxon>Eukaryota</taxon>
        <taxon>Metazoa</taxon>
        <taxon>Ecdysozoa</taxon>
        <taxon>Arthropoda</taxon>
        <taxon>Hexapoda</taxon>
        <taxon>Insecta</taxon>
        <taxon>Pterygota</taxon>
        <taxon>Neoptera</taxon>
        <taxon>Paraneoptera</taxon>
        <taxon>Hemiptera</taxon>
        <taxon>Sternorrhyncha</taxon>
        <taxon>Aphidomorpha</taxon>
        <taxon>Aphidoidea</taxon>
        <taxon>Aphididae</taxon>
        <taxon>Aphidini</taxon>
        <taxon>Aphis</taxon>
        <taxon>Aphis</taxon>
    </lineage>
</organism>
<comment type="caution">
    <text evidence="1">The sequence shown here is derived from an EMBL/GenBank/DDBJ whole genome shotgun (WGS) entry which is preliminary data.</text>
</comment>
<name>A0A6G0TS55_APHGL</name>
<proteinExistence type="predicted"/>
<dbReference type="AlphaFoldDB" id="A0A6G0TS55"/>
<sequence length="364" mass="41718">MSAPPITNSVIIDALKNINITPVSEIGYLNAGINIEKYEHILSFHCQFFIKHEEAQNLPGSLSLFNNQADFRVFFTDDRITCFLYVIPQTSTKPTQLLPVEDLLTKITVIEKTSRTLPHRHRHPRYSHIHSYSNKPQYYIYILSNNGRNHRRLSDQLNSPTSMPLSDTSSLVTLSSPLRNTAKKAKVSRSRSNSSSKIADKLSMGVKPVEDLFSKDPFISLCQFKYVIENYTNKNINIHSICKDINSDITSFMHLIDKIKISKILLKTISDKSVYPDQWHNTIIIPISKSQKKKNKFNIIKYRPISLINTITKTAEMVNKQPCGFRKNHSTIDLLTTLHTDICNKKHFTWYGKIESSKSFKSVA</sequence>
<reference evidence="1 2" key="1">
    <citation type="submission" date="2019-08" db="EMBL/GenBank/DDBJ databases">
        <title>The genome of the soybean aphid Biotype 1, its phylome, world population structure and adaptation to the North American continent.</title>
        <authorList>
            <person name="Giordano R."/>
            <person name="Donthu R.K."/>
            <person name="Hernandez A.G."/>
            <person name="Wright C.L."/>
            <person name="Zimin A.V."/>
        </authorList>
    </citation>
    <scope>NUCLEOTIDE SEQUENCE [LARGE SCALE GENOMIC DNA]</scope>
    <source>
        <tissue evidence="1">Whole aphids</tissue>
    </source>
</reference>
<evidence type="ECO:0000313" key="1">
    <source>
        <dbReference type="EMBL" id="KAE9537358.1"/>
    </source>
</evidence>
<dbReference type="EMBL" id="VYZN01000018">
    <property type="protein sequence ID" value="KAE9537358.1"/>
    <property type="molecule type" value="Genomic_DNA"/>
</dbReference>
<gene>
    <name evidence="1" type="ORF">AGLY_006381</name>
</gene>
<evidence type="ECO:0000313" key="2">
    <source>
        <dbReference type="Proteomes" id="UP000475862"/>
    </source>
</evidence>
<accession>A0A6G0TS55</accession>
<evidence type="ECO:0008006" key="3">
    <source>
        <dbReference type="Google" id="ProtNLM"/>
    </source>
</evidence>
<dbReference type="Proteomes" id="UP000475862">
    <property type="component" value="Unassembled WGS sequence"/>
</dbReference>
<dbReference type="OrthoDB" id="6610774at2759"/>